<organism evidence="5 6">
    <name type="scientific">Pseudobacteroides cellulosolvens ATCC 35603 = DSM 2933</name>
    <dbReference type="NCBI Taxonomy" id="398512"/>
    <lineage>
        <taxon>Bacteria</taxon>
        <taxon>Bacillati</taxon>
        <taxon>Bacillota</taxon>
        <taxon>Clostridia</taxon>
        <taxon>Eubacteriales</taxon>
        <taxon>Oscillospiraceae</taxon>
        <taxon>Pseudobacteroides</taxon>
    </lineage>
</organism>
<dbReference type="GO" id="GO:0003677">
    <property type="term" value="F:DNA binding"/>
    <property type="evidence" value="ECO:0007669"/>
    <property type="project" value="UniProtKB-KW"/>
</dbReference>
<evidence type="ECO:0000256" key="2">
    <source>
        <dbReference type="ARBA" id="ARBA00023125"/>
    </source>
</evidence>
<sequence length="132" mass="15190">MLKQYKGVQEAEKKVTEGMYDDKGIVFANALGGRLIPRNVQRSFYRLANKAGITGATVHSLRHTFATRFYEDTRDLKTLSELLGHANISHTADIYTHVLLDTKIKEIQKIDYILLQKDSLYNNSYNNDDYFI</sequence>
<keyword evidence="3" id="KW-0233">DNA recombination</keyword>
<dbReference type="PANTHER" id="PTHR30349:SF41">
    <property type="entry name" value="INTEGRASE_RECOMBINASE PROTEIN MJ0367-RELATED"/>
    <property type="match status" value="1"/>
</dbReference>
<dbReference type="Gene3D" id="1.10.443.10">
    <property type="entry name" value="Intergrase catalytic core"/>
    <property type="match status" value="1"/>
</dbReference>
<dbReference type="SUPFAM" id="SSF56349">
    <property type="entry name" value="DNA breaking-rejoining enzymes"/>
    <property type="match status" value="1"/>
</dbReference>
<dbReference type="PROSITE" id="PS51898">
    <property type="entry name" value="TYR_RECOMBINASE"/>
    <property type="match status" value="1"/>
</dbReference>
<dbReference type="AlphaFoldDB" id="A0A0L6JTV5"/>
<dbReference type="InterPro" id="IPR011010">
    <property type="entry name" value="DNA_brk_join_enz"/>
</dbReference>
<evidence type="ECO:0000256" key="1">
    <source>
        <dbReference type="ARBA" id="ARBA00008857"/>
    </source>
</evidence>
<evidence type="ECO:0000259" key="4">
    <source>
        <dbReference type="PROSITE" id="PS51898"/>
    </source>
</evidence>
<gene>
    <name evidence="5" type="ORF">Bccel_4507</name>
</gene>
<name>A0A0L6JTV5_9FIRM</name>
<proteinExistence type="inferred from homology"/>
<evidence type="ECO:0000313" key="6">
    <source>
        <dbReference type="Proteomes" id="UP000036923"/>
    </source>
</evidence>
<dbReference type="InterPro" id="IPR002104">
    <property type="entry name" value="Integrase_catalytic"/>
</dbReference>
<dbReference type="PANTHER" id="PTHR30349">
    <property type="entry name" value="PHAGE INTEGRASE-RELATED"/>
    <property type="match status" value="1"/>
</dbReference>
<dbReference type="eggNOG" id="COG0582">
    <property type="taxonomic scope" value="Bacteria"/>
</dbReference>
<reference evidence="6" key="1">
    <citation type="submission" date="2015-07" db="EMBL/GenBank/DDBJ databases">
        <title>Near-Complete Genome Sequence of the Cellulolytic Bacterium Bacteroides (Pseudobacteroides) cellulosolvens ATCC 35603.</title>
        <authorList>
            <person name="Dassa B."/>
            <person name="Utturkar S.M."/>
            <person name="Klingeman D.M."/>
            <person name="Hurt R.A."/>
            <person name="Keller M."/>
            <person name="Xu J."/>
            <person name="Reddy Y.H.K."/>
            <person name="Borovok I."/>
            <person name="Grinberg I.R."/>
            <person name="Lamed R."/>
            <person name="Zhivin O."/>
            <person name="Bayer E.A."/>
            <person name="Brown S.D."/>
        </authorList>
    </citation>
    <scope>NUCLEOTIDE SEQUENCE [LARGE SCALE GENOMIC DNA]</scope>
    <source>
        <strain evidence="6">DSM 2933</strain>
    </source>
</reference>
<dbReference type="InterPro" id="IPR013762">
    <property type="entry name" value="Integrase-like_cat_sf"/>
</dbReference>
<keyword evidence="6" id="KW-1185">Reference proteome</keyword>
<dbReference type="Proteomes" id="UP000036923">
    <property type="component" value="Unassembled WGS sequence"/>
</dbReference>
<dbReference type="STRING" id="398512.Bccel_4507"/>
<evidence type="ECO:0000313" key="5">
    <source>
        <dbReference type="EMBL" id="KNY29233.1"/>
    </source>
</evidence>
<accession>A0A0L6JTV5</accession>
<dbReference type="GO" id="GO:0015074">
    <property type="term" value="P:DNA integration"/>
    <property type="evidence" value="ECO:0007669"/>
    <property type="project" value="InterPro"/>
</dbReference>
<dbReference type="EMBL" id="LGTC01000001">
    <property type="protein sequence ID" value="KNY29233.1"/>
    <property type="molecule type" value="Genomic_DNA"/>
</dbReference>
<evidence type="ECO:0000256" key="3">
    <source>
        <dbReference type="ARBA" id="ARBA00023172"/>
    </source>
</evidence>
<dbReference type="GO" id="GO:0006310">
    <property type="term" value="P:DNA recombination"/>
    <property type="evidence" value="ECO:0007669"/>
    <property type="project" value="UniProtKB-KW"/>
</dbReference>
<comment type="caution">
    <text evidence="5">The sequence shown here is derived from an EMBL/GenBank/DDBJ whole genome shotgun (WGS) entry which is preliminary data.</text>
</comment>
<dbReference type="InterPro" id="IPR050090">
    <property type="entry name" value="Tyrosine_recombinase_XerCD"/>
</dbReference>
<keyword evidence="2" id="KW-0238">DNA-binding</keyword>
<protein>
    <submittedName>
        <fullName evidence="5">Integrase family protein</fullName>
    </submittedName>
</protein>
<comment type="similarity">
    <text evidence="1">Belongs to the 'phage' integrase family.</text>
</comment>
<dbReference type="Pfam" id="PF00589">
    <property type="entry name" value="Phage_integrase"/>
    <property type="match status" value="1"/>
</dbReference>
<feature type="domain" description="Tyr recombinase" evidence="4">
    <location>
        <begin position="1"/>
        <end position="109"/>
    </location>
</feature>